<dbReference type="AlphaFoldDB" id="A0AAN9BVN8"/>
<comment type="similarity">
    <text evidence="2">Belongs to the SPSB family.</text>
</comment>
<dbReference type="Proteomes" id="UP001374579">
    <property type="component" value="Unassembled WGS sequence"/>
</dbReference>
<evidence type="ECO:0000259" key="5">
    <source>
        <dbReference type="PROSITE" id="PS50188"/>
    </source>
</evidence>
<dbReference type="PROSITE" id="PS50225">
    <property type="entry name" value="SOCS"/>
    <property type="match status" value="1"/>
</dbReference>
<feature type="domain" description="B30.2/SPRY" evidence="5">
    <location>
        <begin position="1"/>
        <end position="193"/>
    </location>
</feature>
<dbReference type="Gene3D" id="2.60.120.920">
    <property type="match status" value="1"/>
</dbReference>
<gene>
    <name evidence="7" type="ORF">V1264_012135</name>
</gene>
<dbReference type="InterPro" id="IPR035754">
    <property type="entry name" value="SPRY_SPSB3"/>
</dbReference>
<dbReference type="CDD" id="cd12876">
    <property type="entry name" value="SPRY_SOCS3"/>
    <property type="match status" value="1"/>
</dbReference>
<dbReference type="GO" id="GO:0019005">
    <property type="term" value="C:SCF ubiquitin ligase complex"/>
    <property type="evidence" value="ECO:0007669"/>
    <property type="project" value="TreeGrafter"/>
</dbReference>
<dbReference type="EMBL" id="JBAMIC010000002">
    <property type="protein sequence ID" value="KAK7112732.1"/>
    <property type="molecule type" value="Genomic_DNA"/>
</dbReference>
<dbReference type="PROSITE" id="PS50188">
    <property type="entry name" value="B302_SPRY"/>
    <property type="match status" value="1"/>
</dbReference>
<evidence type="ECO:0000256" key="2">
    <source>
        <dbReference type="ARBA" id="ARBA00010910"/>
    </source>
</evidence>
<name>A0AAN9BVN8_9CAEN</name>
<feature type="domain" description="SOCS box" evidence="6">
    <location>
        <begin position="183"/>
        <end position="230"/>
    </location>
</feature>
<keyword evidence="4" id="KW-0539">Nucleus</keyword>
<comment type="subcellular location">
    <subcellularLocation>
        <location evidence="1">Nucleus</location>
    </subcellularLocation>
</comment>
<evidence type="ECO:0000256" key="4">
    <source>
        <dbReference type="ARBA" id="ARBA00023242"/>
    </source>
</evidence>
<dbReference type="InterPro" id="IPR001496">
    <property type="entry name" value="SOCS_box"/>
</dbReference>
<dbReference type="GO" id="GO:0005634">
    <property type="term" value="C:nucleus"/>
    <property type="evidence" value="ECO:0007669"/>
    <property type="project" value="UniProtKB-SubCell"/>
</dbReference>
<dbReference type="SMART" id="SM00449">
    <property type="entry name" value="SPRY"/>
    <property type="match status" value="1"/>
</dbReference>
<dbReference type="InterPro" id="IPR003877">
    <property type="entry name" value="SPRY_dom"/>
</dbReference>
<dbReference type="SUPFAM" id="SSF49899">
    <property type="entry name" value="Concanavalin A-like lectins/glucanases"/>
    <property type="match status" value="1"/>
</dbReference>
<dbReference type="InterPro" id="IPR050672">
    <property type="entry name" value="FBXO45-Fsn/SPSB_families"/>
</dbReference>
<comment type="caution">
    <text evidence="7">The sequence shown here is derived from an EMBL/GenBank/DDBJ whole genome shotgun (WGS) entry which is preliminary data.</text>
</comment>
<evidence type="ECO:0000313" key="7">
    <source>
        <dbReference type="EMBL" id="KAK7112732.1"/>
    </source>
</evidence>
<dbReference type="InterPro" id="IPR013320">
    <property type="entry name" value="ConA-like_dom_sf"/>
</dbReference>
<keyword evidence="8" id="KW-1185">Reference proteome</keyword>
<proteinExistence type="inferred from homology"/>
<evidence type="ECO:0000259" key="6">
    <source>
        <dbReference type="PROSITE" id="PS50225"/>
    </source>
</evidence>
<dbReference type="GO" id="GO:0043161">
    <property type="term" value="P:proteasome-mediated ubiquitin-dependent protein catabolic process"/>
    <property type="evidence" value="ECO:0007669"/>
    <property type="project" value="TreeGrafter"/>
</dbReference>
<accession>A0AAN9BVN8</accession>
<protein>
    <recommendedName>
        <fullName evidence="3">SPRY domain-containing SOCS box protein 3</fullName>
    </recommendedName>
</protein>
<evidence type="ECO:0000313" key="8">
    <source>
        <dbReference type="Proteomes" id="UP001374579"/>
    </source>
</evidence>
<reference evidence="7 8" key="1">
    <citation type="submission" date="2024-02" db="EMBL/GenBank/DDBJ databases">
        <title>Chromosome-scale genome assembly of the rough periwinkle Littorina saxatilis.</title>
        <authorList>
            <person name="De Jode A."/>
            <person name="Faria R."/>
            <person name="Formenti G."/>
            <person name="Sims Y."/>
            <person name="Smith T.P."/>
            <person name="Tracey A."/>
            <person name="Wood J.M.D."/>
            <person name="Zagrodzka Z.B."/>
            <person name="Johannesson K."/>
            <person name="Butlin R.K."/>
            <person name="Leder E.H."/>
        </authorList>
    </citation>
    <scope>NUCLEOTIDE SEQUENCE [LARGE SCALE GENOMIC DNA]</scope>
    <source>
        <strain evidence="7">Snail1</strain>
        <tissue evidence="7">Muscle</tissue>
    </source>
</reference>
<dbReference type="PANTHER" id="PTHR12245">
    <property type="entry name" value="SPRY DOMAIN CONTAINING SOCS BOX PROTEIN"/>
    <property type="match status" value="1"/>
</dbReference>
<organism evidence="7 8">
    <name type="scientific">Littorina saxatilis</name>
    <dbReference type="NCBI Taxonomy" id="31220"/>
    <lineage>
        <taxon>Eukaryota</taxon>
        <taxon>Metazoa</taxon>
        <taxon>Spiralia</taxon>
        <taxon>Lophotrochozoa</taxon>
        <taxon>Mollusca</taxon>
        <taxon>Gastropoda</taxon>
        <taxon>Caenogastropoda</taxon>
        <taxon>Littorinimorpha</taxon>
        <taxon>Littorinoidea</taxon>
        <taxon>Littorinidae</taxon>
        <taxon>Littorina</taxon>
    </lineage>
</organism>
<dbReference type="InterPro" id="IPR001870">
    <property type="entry name" value="B30.2/SPRY"/>
</dbReference>
<dbReference type="PANTHER" id="PTHR12245:SF16">
    <property type="entry name" value="SPRY DOMAIN-CONTAINING SOCS BOX PROTEIN 3-LIKE"/>
    <property type="match status" value="1"/>
</dbReference>
<evidence type="ECO:0000256" key="1">
    <source>
        <dbReference type="ARBA" id="ARBA00004123"/>
    </source>
</evidence>
<sequence length="230" mass="25497">MAIALNRSGSDDLMSDQWVWDKHCAPPEVKLSSNLEAAYFHIDPVEESTGTVAVRGTKGFEQGMHYWEIVFLEPPAGTSVMVGVGTGRAVLASDFRQYVNLIGVDKESWGLSYKGYTWHRGVSSQYCEPFFDRLTIIGCRLDMYRGTLAFSCNGEDLGIAFSGLPRGKGPLYPIVSSSATETELELGVRTCRYLSLQGTCMSVVKNSLKSTEDVDELPLPECIKQCLREW</sequence>
<dbReference type="InterPro" id="IPR043136">
    <property type="entry name" value="B30.2/SPRY_sf"/>
</dbReference>
<evidence type="ECO:0000256" key="3">
    <source>
        <dbReference type="ARBA" id="ARBA00014684"/>
    </source>
</evidence>
<dbReference type="Pfam" id="PF00622">
    <property type="entry name" value="SPRY"/>
    <property type="match status" value="1"/>
</dbReference>